<dbReference type="HAMAP" id="MF_00185">
    <property type="entry name" value="IPP_trans"/>
    <property type="match status" value="1"/>
</dbReference>
<keyword evidence="6 10" id="KW-0547">Nucleotide-binding</keyword>
<dbReference type="InterPro" id="IPR027417">
    <property type="entry name" value="P-loop_NTPase"/>
</dbReference>
<evidence type="ECO:0000256" key="9">
    <source>
        <dbReference type="ARBA" id="ARBA00049563"/>
    </source>
</evidence>
<sequence>MNTALPFHLCLAGPTASGKTAAALAIAQQRPCEIISVDSALVFRGMDIGTAKPSAEELAAVPHHLIDIRDPLNAYSAAEFVRDAQTLIADIAARGKLPLLVGGTMLYFKALFDGIDDMPAANPEVRAALDAEAAEKGWPAMHAELAQVDPITAARLAPADSQRIQRALEVYRISGLPLSHFHAAGAAIKTEAAGAYSTGARALISLEPTDRAWLHARIAQRFDAMLAQGFMNEVQALRARGDLHLDLPSVRCVGYRQAWEALDGLWPMAELRDKGVFATRQLAKRQITWLRSMPQRQVVAADAPDALAQVLMLVDSVLAKRSAP</sequence>
<evidence type="ECO:0000313" key="15">
    <source>
        <dbReference type="Proteomes" id="UP001268089"/>
    </source>
</evidence>
<feature type="region of interest" description="Interaction with substrate tRNA" evidence="10">
    <location>
        <begin position="38"/>
        <end position="41"/>
    </location>
</feature>
<comment type="caution">
    <text evidence="14">The sequence shown here is derived from an EMBL/GenBank/DDBJ whole genome shotgun (WGS) entry which is preliminary data.</text>
</comment>
<dbReference type="EMBL" id="JAVDXO010000007">
    <property type="protein sequence ID" value="MDR7307779.1"/>
    <property type="molecule type" value="Genomic_DNA"/>
</dbReference>
<comment type="catalytic activity">
    <reaction evidence="9 10 11">
        <text>adenosine(37) in tRNA + dimethylallyl diphosphate = N(6)-dimethylallyladenosine(37) in tRNA + diphosphate</text>
        <dbReference type="Rhea" id="RHEA:26482"/>
        <dbReference type="Rhea" id="RHEA-COMP:10162"/>
        <dbReference type="Rhea" id="RHEA-COMP:10375"/>
        <dbReference type="ChEBI" id="CHEBI:33019"/>
        <dbReference type="ChEBI" id="CHEBI:57623"/>
        <dbReference type="ChEBI" id="CHEBI:74411"/>
        <dbReference type="ChEBI" id="CHEBI:74415"/>
        <dbReference type="EC" id="2.5.1.75"/>
    </reaction>
</comment>
<keyword evidence="15" id="KW-1185">Reference proteome</keyword>
<evidence type="ECO:0000256" key="13">
    <source>
        <dbReference type="RuleBase" id="RU003785"/>
    </source>
</evidence>
<evidence type="ECO:0000256" key="3">
    <source>
        <dbReference type="ARBA" id="ARBA00005842"/>
    </source>
</evidence>
<comment type="cofactor">
    <cofactor evidence="1 10">
        <name>Mg(2+)</name>
        <dbReference type="ChEBI" id="CHEBI:18420"/>
    </cofactor>
</comment>
<evidence type="ECO:0000256" key="12">
    <source>
        <dbReference type="RuleBase" id="RU003784"/>
    </source>
</evidence>
<comment type="similarity">
    <text evidence="3 10 13">Belongs to the IPP transferase family.</text>
</comment>
<evidence type="ECO:0000256" key="1">
    <source>
        <dbReference type="ARBA" id="ARBA00001946"/>
    </source>
</evidence>
<comment type="subunit">
    <text evidence="10">Monomer.</text>
</comment>
<dbReference type="InterPro" id="IPR039657">
    <property type="entry name" value="Dimethylallyltransferase"/>
</dbReference>
<feature type="site" description="Interaction with substrate tRNA" evidence="10">
    <location>
        <position position="104"/>
    </location>
</feature>
<evidence type="ECO:0000256" key="8">
    <source>
        <dbReference type="ARBA" id="ARBA00022842"/>
    </source>
</evidence>
<comment type="function">
    <text evidence="2 10 12">Catalyzes the transfer of a dimethylallyl group onto the adenine at position 37 in tRNAs that read codons beginning with uridine, leading to the formation of N6-(dimethylallyl)adenosine (i(6)A).</text>
</comment>
<feature type="region of interest" description="Interaction with substrate tRNA" evidence="10">
    <location>
        <begin position="251"/>
        <end position="256"/>
    </location>
</feature>
<gene>
    <name evidence="10" type="primary">miaA</name>
    <name evidence="14" type="ORF">J2X15_003083</name>
</gene>
<evidence type="ECO:0000256" key="11">
    <source>
        <dbReference type="RuleBase" id="RU003783"/>
    </source>
</evidence>
<proteinExistence type="inferred from homology"/>
<dbReference type="PANTHER" id="PTHR11088">
    <property type="entry name" value="TRNA DIMETHYLALLYLTRANSFERASE"/>
    <property type="match status" value="1"/>
</dbReference>
<evidence type="ECO:0000313" key="14">
    <source>
        <dbReference type="EMBL" id="MDR7307779.1"/>
    </source>
</evidence>
<evidence type="ECO:0000256" key="6">
    <source>
        <dbReference type="ARBA" id="ARBA00022741"/>
    </source>
</evidence>
<keyword evidence="5 10" id="KW-0819">tRNA processing</keyword>
<dbReference type="PANTHER" id="PTHR11088:SF60">
    <property type="entry name" value="TRNA DIMETHYLALLYLTRANSFERASE"/>
    <property type="match status" value="1"/>
</dbReference>
<dbReference type="InterPro" id="IPR018022">
    <property type="entry name" value="IPT"/>
</dbReference>
<evidence type="ECO:0000256" key="5">
    <source>
        <dbReference type="ARBA" id="ARBA00022694"/>
    </source>
</evidence>
<name>A0ABU1ZQF1_9BURK</name>
<reference evidence="14 15" key="1">
    <citation type="submission" date="2023-07" db="EMBL/GenBank/DDBJ databases">
        <title>Sorghum-associated microbial communities from plants grown in Nebraska, USA.</title>
        <authorList>
            <person name="Schachtman D."/>
        </authorList>
    </citation>
    <scope>NUCLEOTIDE SEQUENCE [LARGE SCALE GENOMIC DNA]</scope>
    <source>
        <strain evidence="14 15">BE308</strain>
    </source>
</reference>
<protein>
    <recommendedName>
        <fullName evidence="10">tRNA dimethylallyltransferase</fullName>
        <ecNumber evidence="10">2.5.1.75</ecNumber>
    </recommendedName>
    <alternativeName>
        <fullName evidence="10">Dimethylallyl diphosphate:tRNA dimethylallyltransferase</fullName>
        <shortName evidence="10">DMAPP:tRNA dimethylallyltransferase</shortName>
        <shortName evidence="10">DMATase</shortName>
    </alternativeName>
    <alternativeName>
        <fullName evidence="10">Isopentenyl-diphosphate:tRNA isopentenyltransferase</fullName>
        <shortName evidence="10">IPP transferase</shortName>
        <shortName evidence="10">IPPT</shortName>
        <shortName evidence="10">IPTase</shortName>
    </alternativeName>
</protein>
<dbReference type="Gene3D" id="1.10.20.140">
    <property type="match status" value="1"/>
</dbReference>
<evidence type="ECO:0000256" key="4">
    <source>
        <dbReference type="ARBA" id="ARBA00022679"/>
    </source>
</evidence>
<keyword evidence="7 10" id="KW-0067">ATP-binding</keyword>
<feature type="region of interest" description="Interaction with substrate tRNA" evidence="10">
    <location>
        <begin position="162"/>
        <end position="166"/>
    </location>
</feature>
<accession>A0ABU1ZQF1</accession>
<evidence type="ECO:0000256" key="2">
    <source>
        <dbReference type="ARBA" id="ARBA00003213"/>
    </source>
</evidence>
<keyword evidence="4 10" id="KW-0808">Transferase</keyword>
<dbReference type="Pfam" id="PF01715">
    <property type="entry name" value="IPPT"/>
    <property type="match status" value="1"/>
</dbReference>
<keyword evidence="8 10" id="KW-0460">Magnesium</keyword>
<feature type="region of interest" description="Interaction with substrate tRNA" evidence="10">
    <location>
        <begin position="284"/>
        <end position="291"/>
    </location>
</feature>
<feature type="binding site" evidence="10">
    <location>
        <begin position="13"/>
        <end position="20"/>
    </location>
    <ligand>
        <name>ATP</name>
        <dbReference type="ChEBI" id="CHEBI:30616"/>
    </ligand>
</feature>
<dbReference type="RefSeq" id="WP_310344268.1">
    <property type="nucleotide sequence ID" value="NZ_JAVDXO010000007.1"/>
</dbReference>
<dbReference type="EC" id="2.5.1.75" evidence="10"/>
<evidence type="ECO:0000256" key="10">
    <source>
        <dbReference type="HAMAP-Rule" id="MF_00185"/>
    </source>
</evidence>
<feature type="binding site" evidence="10">
    <location>
        <begin position="15"/>
        <end position="20"/>
    </location>
    <ligand>
        <name>substrate</name>
    </ligand>
</feature>
<dbReference type="NCBIfam" id="TIGR00174">
    <property type="entry name" value="miaA"/>
    <property type="match status" value="1"/>
</dbReference>
<dbReference type="GO" id="GO:0052381">
    <property type="term" value="F:tRNA dimethylallyltransferase activity"/>
    <property type="evidence" value="ECO:0007669"/>
    <property type="project" value="UniProtKB-EC"/>
</dbReference>
<evidence type="ECO:0000256" key="7">
    <source>
        <dbReference type="ARBA" id="ARBA00022840"/>
    </source>
</evidence>
<feature type="site" description="Interaction with substrate tRNA" evidence="10">
    <location>
        <position position="126"/>
    </location>
</feature>
<dbReference type="SUPFAM" id="SSF52540">
    <property type="entry name" value="P-loop containing nucleoside triphosphate hydrolases"/>
    <property type="match status" value="1"/>
</dbReference>
<dbReference type="Proteomes" id="UP001268089">
    <property type="component" value="Unassembled WGS sequence"/>
</dbReference>
<dbReference type="Gene3D" id="3.40.50.300">
    <property type="entry name" value="P-loop containing nucleotide triphosphate hydrolases"/>
    <property type="match status" value="1"/>
</dbReference>
<organism evidence="14 15">
    <name type="scientific">Rhodoferax saidenbachensis</name>
    <dbReference type="NCBI Taxonomy" id="1484693"/>
    <lineage>
        <taxon>Bacteria</taxon>
        <taxon>Pseudomonadati</taxon>
        <taxon>Pseudomonadota</taxon>
        <taxon>Betaproteobacteria</taxon>
        <taxon>Burkholderiales</taxon>
        <taxon>Comamonadaceae</taxon>
        <taxon>Rhodoferax</taxon>
    </lineage>
</organism>